<evidence type="ECO:0000256" key="6">
    <source>
        <dbReference type="ARBA" id="ARBA00023239"/>
    </source>
</evidence>
<evidence type="ECO:0000256" key="5">
    <source>
        <dbReference type="ARBA" id="ARBA00022793"/>
    </source>
</evidence>
<feature type="domain" description="Oxo-4-hydroxy-4-carboxy-5-ureidoimidazoline decarboxylase" evidence="7">
    <location>
        <begin position="13"/>
        <end position="169"/>
    </location>
</feature>
<dbReference type="RefSeq" id="WP_186861397.1">
    <property type="nucleotide sequence ID" value="NZ_JACOGC010000001.1"/>
</dbReference>
<keyword evidence="6 8" id="KW-0456">Lyase</keyword>
<dbReference type="Pfam" id="PF09349">
    <property type="entry name" value="OHCU_decarbox"/>
    <property type="match status" value="1"/>
</dbReference>
<dbReference type="PANTHER" id="PTHR43466">
    <property type="entry name" value="2-OXO-4-HYDROXY-4-CARBOXY-5-UREIDOIMIDAZOLINE DECARBOXYLASE-RELATED"/>
    <property type="match status" value="1"/>
</dbReference>
<dbReference type="NCBIfam" id="TIGR03164">
    <property type="entry name" value="UHCUDC"/>
    <property type="match status" value="1"/>
</dbReference>
<comment type="catalytic activity">
    <reaction evidence="1">
        <text>5-hydroxy-2-oxo-4-ureido-2,5-dihydro-1H-imidazole-5-carboxylate + H(+) = (S)-allantoin + CO2</text>
        <dbReference type="Rhea" id="RHEA:26301"/>
        <dbReference type="ChEBI" id="CHEBI:15378"/>
        <dbReference type="ChEBI" id="CHEBI:15678"/>
        <dbReference type="ChEBI" id="CHEBI:16526"/>
        <dbReference type="ChEBI" id="CHEBI:58639"/>
        <dbReference type="EC" id="4.1.1.97"/>
    </reaction>
</comment>
<keyword evidence="9" id="KW-1185">Reference proteome</keyword>
<dbReference type="InterPro" id="IPR017580">
    <property type="entry name" value="OHCU_decarboxylase-1"/>
</dbReference>
<evidence type="ECO:0000256" key="1">
    <source>
        <dbReference type="ARBA" id="ARBA00001163"/>
    </source>
</evidence>
<dbReference type="EMBL" id="JACOGC010000001">
    <property type="protein sequence ID" value="MBC3883721.1"/>
    <property type="molecule type" value="Genomic_DNA"/>
</dbReference>
<proteinExistence type="predicted"/>
<dbReference type="SUPFAM" id="SSF158694">
    <property type="entry name" value="UraD-Like"/>
    <property type="match status" value="1"/>
</dbReference>
<dbReference type="PANTHER" id="PTHR43466:SF1">
    <property type="entry name" value="2-OXO-4-HYDROXY-4-CARBOXY-5-UREIDOIMIDAZOLINE DECARBOXYLASE-RELATED"/>
    <property type="match status" value="1"/>
</dbReference>
<reference evidence="8 9" key="1">
    <citation type="submission" date="2020-08" db="EMBL/GenBank/DDBJ databases">
        <title>Novel species isolated from subtropical streams in China.</title>
        <authorList>
            <person name="Lu H."/>
        </authorList>
    </citation>
    <scope>NUCLEOTIDE SEQUENCE [LARGE SCALE GENOMIC DNA]</scope>
    <source>
        <strain evidence="8 9">FT31W</strain>
    </source>
</reference>
<comment type="pathway">
    <text evidence="2">Purine metabolism; urate degradation; (S)-allantoin from urate: step 3/3.</text>
</comment>
<dbReference type="EC" id="4.1.1.97" evidence="3"/>
<accession>A0ABR6YII6</accession>
<keyword evidence="5" id="KW-0210">Decarboxylase</keyword>
<evidence type="ECO:0000256" key="2">
    <source>
        <dbReference type="ARBA" id="ARBA00004754"/>
    </source>
</evidence>
<dbReference type="Proteomes" id="UP000613113">
    <property type="component" value="Unassembled WGS sequence"/>
</dbReference>
<gene>
    <name evidence="8" type="primary">uraD</name>
    <name evidence="8" type="ORF">H8K27_01110</name>
</gene>
<evidence type="ECO:0000259" key="7">
    <source>
        <dbReference type="Pfam" id="PF09349"/>
    </source>
</evidence>
<dbReference type="Gene3D" id="1.10.3330.10">
    <property type="entry name" value="Oxo-4-hydroxy-4-carboxy-5-ureidoimidazoline decarboxylase"/>
    <property type="match status" value="1"/>
</dbReference>
<comment type="caution">
    <text evidence="8">The sequence shown here is derived from an EMBL/GenBank/DDBJ whole genome shotgun (WGS) entry which is preliminary data.</text>
</comment>
<dbReference type="InterPro" id="IPR018020">
    <property type="entry name" value="OHCU_decarboxylase"/>
</dbReference>
<protein>
    <recommendedName>
        <fullName evidence="3">2-oxo-4-hydroxy-4-carboxy-5-ureidoimidazoline decarboxylase</fullName>
        <ecNumber evidence="3">4.1.1.97</ecNumber>
    </recommendedName>
</protein>
<evidence type="ECO:0000313" key="8">
    <source>
        <dbReference type="EMBL" id="MBC3883721.1"/>
    </source>
</evidence>
<keyword evidence="4" id="KW-0659">Purine metabolism</keyword>
<dbReference type="GO" id="GO:0051997">
    <property type="term" value="F:2-oxo-4-hydroxy-4-carboxy-5-ureidoimidazoline decarboxylase activity"/>
    <property type="evidence" value="ECO:0007669"/>
    <property type="project" value="UniProtKB-EC"/>
</dbReference>
<dbReference type="InterPro" id="IPR036778">
    <property type="entry name" value="OHCU_decarboxylase_sf"/>
</dbReference>
<evidence type="ECO:0000256" key="4">
    <source>
        <dbReference type="ARBA" id="ARBA00022631"/>
    </source>
</evidence>
<sequence length="179" mass="19510">MSSQNPISLQHLNQCAPAEFVQYLGGVFEHSPWVAQAVLPQRPFASVADLHAAMAAAVRTADAAAHLRLIRAHPELAGKAAIRGELTAESTREQSGAGLDQCSPQEFAELQRLNAEYTKKFGFPFIIAVRGHDRQSIIRHFTQRLAAEPAAEMQECIEQIVRIGGFRLADLVADGTPDN</sequence>
<evidence type="ECO:0000256" key="3">
    <source>
        <dbReference type="ARBA" id="ARBA00012257"/>
    </source>
</evidence>
<name>A0ABR6YII6_9BURK</name>
<evidence type="ECO:0000313" key="9">
    <source>
        <dbReference type="Proteomes" id="UP000613113"/>
    </source>
</evidence>
<organism evidence="8 9">
    <name type="scientific">Undibacterium griseum</name>
    <dbReference type="NCBI Taxonomy" id="2762295"/>
    <lineage>
        <taxon>Bacteria</taxon>
        <taxon>Pseudomonadati</taxon>
        <taxon>Pseudomonadota</taxon>
        <taxon>Betaproteobacteria</taxon>
        <taxon>Burkholderiales</taxon>
        <taxon>Oxalobacteraceae</taxon>
        <taxon>Undibacterium</taxon>
    </lineage>
</organism>